<reference evidence="1 2" key="1">
    <citation type="journal article" date="2016" name="Mol. Biol. Evol.">
        <title>Comparative Genomics of Early-Diverging Mushroom-Forming Fungi Provides Insights into the Origins of Lignocellulose Decay Capabilities.</title>
        <authorList>
            <person name="Nagy L.G."/>
            <person name="Riley R."/>
            <person name="Tritt A."/>
            <person name="Adam C."/>
            <person name="Daum C."/>
            <person name="Floudas D."/>
            <person name="Sun H."/>
            <person name="Yadav J.S."/>
            <person name="Pangilinan J."/>
            <person name="Larsson K.H."/>
            <person name="Matsuura K."/>
            <person name="Barry K."/>
            <person name="Labutti K."/>
            <person name="Kuo R."/>
            <person name="Ohm R.A."/>
            <person name="Bhattacharya S.S."/>
            <person name="Shirouzu T."/>
            <person name="Yoshinaga Y."/>
            <person name="Martin F.M."/>
            <person name="Grigoriev I.V."/>
            <person name="Hibbett D.S."/>
        </authorList>
    </citation>
    <scope>NUCLEOTIDE SEQUENCE [LARGE SCALE GENOMIC DNA]</scope>
    <source>
        <strain evidence="1 2">CBS 109695</strain>
    </source>
</reference>
<name>A0A166MEG5_9AGAM</name>
<dbReference type="Proteomes" id="UP000076532">
    <property type="component" value="Unassembled WGS sequence"/>
</dbReference>
<gene>
    <name evidence="1" type="ORF">FIBSPDRAFT_857674</name>
</gene>
<proteinExistence type="predicted"/>
<evidence type="ECO:0000313" key="2">
    <source>
        <dbReference type="Proteomes" id="UP000076532"/>
    </source>
</evidence>
<evidence type="ECO:0000313" key="1">
    <source>
        <dbReference type="EMBL" id="KZP23923.1"/>
    </source>
</evidence>
<sequence>MCTVASPVRTCSNCGHSLTRPDIEIPASPFPNLVHGNQYAEGPQISMIHDAIALSLQHILTLDDEISRQETVLAELERKREGMTAYVTAHRGLLAPFRSVPEDILVEILMHFKAGWGENARCSYTGGPLEIAGVCRC</sequence>
<accession>A0A166MEG5</accession>
<organism evidence="1 2">
    <name type="scientific">Athelia psychrophila</name>
    <dbReference type="NCBI Taxonomy" id="1759441"/>
    <lineage>
        <taxon>Eukaryota</taxon>
        <taxon>Fungi</taxon>
        <taxon>Dikarya</taxon>
        <taxon>Basidiomycota</taxon>
        <taxon>Agaricomycotina</taxon>
        <taxon>Agaricomycetes</taxon>
        <taxon>Agaricomycetidae</taxon>
        <taxon>Atheliales</taxon>
        <taxon>Atheliaceae</taxon>
        <taxon>Athelia</taxon>
    </lineage>
</organism>
<keyword evidence="2" id="KW-1185">Reference proteome</keyword>
<dbReference type="AlphaFoldDB" id="A0A166MEG5"/>
<feature type="non-terminal residue" evidence="1">
    <location>
        <position position="137"/>
    </location>
</feature>
<protein>
    <submittedName>
        <fullName evidence="1">Uncharacterized protein</fullName>
    </submittedName>
</protein>
<dbReference type="EMBL" id="KV417529">
    <property type="protein sequence ID" value="KZP23923.1"/>
    <property type="molecule type" value="Genomic_DNA"/>
</dbReference>